<dbReference type="PANTHER" id="PTHR30544:SF5">
    <property type="entry name" value="RADICAL SAM CORE DOMAIN-CONTAINING PROTEIN"/>
    <property type="match status" value="1"/>
</dbReference>
<dbReference type="PIRSF" id="PIRSF006004">
    <property type="entry name" value="CHP00048"/>
    <property type="match status" value="1"/>
</dbReference>
<dbReference type="InterPro" id="IPR040072">
    <property type="entry name" value="Methyltransferase_A"/>
</dbReference>
<dbReference type="InterPro" id="IPR013785">
    <property type="entry name" value="Aldolase_TIM"/>
</dbReference>
<keyword evidence="4" id="KW-0963">Cytoplasm</keyword>
<evidence type="ECO:0000256" key="7">
    <source>
        <dbReference type="ARBA" id="ARBA00022679"/>
    </source>
</evidence>
<dbReference type="GO" id="GO:0046872">
    <property type="term" value="F:metal ion binding"/>
    <property type="evidence" value="ECO:0007669"/>
    <property type="project" value="UniProtKB-KW"/>
</dbReference>
<evidence type="ECO:0000313" key="13">
    <source>
        <dbReference type="EMBL" id="PIP33501.1"/>
    </source>
</evidence>
<reference evidence="13 14" key="1">
    <citation type="submission" date="2017-09" db="EMBL/GenBank/DDBJ databases">
        <title>Depth-based differentiation of microbial function through sediment-hosted aquifers and enrichment of novel symbionts in the deep terrestrial subsurface.</title>
        <authorList>
            <person name="Probst A.J."/>
            <person name="Ladd B."/>
            <person name="Jarett J.K."/>
            <person name="Geller-Mcgrath D.E."/>
            <person name="Sieber C.M."/>
            <person name="Emerson J.B."/>
            <person name="Anantharaman K."/>
            <person name="Thomas B.C."/>
            <person name="Malmstrom R."/>
            <person name="Stieglmeier M."/>
            <person name="Klingl A."/>
            <person name="Woyke T."/>
            <person name="Ryan C.M."/>
            <person name="Banfield J.F."/>
        </authorList>
    </citation>
    <scope>NUCLEOTIDE SEQUENCE [LARGE SCALE GENOMIC DNA]</scope>
    <source>
        <strain evidence="13">CG23_combo_of_CG06-09_8_20_14_all_49_15</strain>
    </source>
</reference>
<organism evidence="13 14">
    <name type="scientific">Candidatus Falkowbacteria bacterium CG23_combo_of_CG06-09_8_20_14_all_49_15</name>
    <dbReference type="NCBI Taxonomy" id="1974572"/>
    <lineage>
        <taxon>Bacteria</taxon>
        <taxon>Candidatus Falkowiibacteriota</taxon>
    </lineage>
</organism>
<dbReference type="NCBIfam" id="TIGR00048">
    <property type="entry name" value="rRNA_mod_RlmN"/>
    <property type="match status" value="1"/>
</dbReference>
<evidence type="ECO:0000256" key="10">
    <source>
        <dbReference type="ARBA" id="ARBA00023004"/>
    </source>
</evidence>
<name>A0A2G9ZK70_9BACT</name>
<dbReference type="PANTHER" id="PTHR30544">
    <property type="entry name" value="23S RRNA METHYLTRANSFERASE"/>
    <property type="match status" value="1"/>
</dbReference>
<dbReference type="Proteomes" id="UP000230729">
    <property type="component" value="Unassembled WGS sequence"/>
</dbReference>
<dbReference type="Pfam" id="PF04055">
    <property type="entry name" value="Radical_SAM"/>
    <property type="match status" value="1"/>
</dbReference>
<dbReference type="GO" id="GO:0030488">
    <property type="term" value="P:tRNA methylation"/>
    <property type="evidence" value="ECO:0007669"/>
    <property type="project" value="InterPro"/>
</dbReference>
<evidence type="ECO:0000313" key="14">
    <source>
        <dbReference type="Proteomes" id="UP000230729"/>
    </source>
</evidence>
<dbReference type="InterPro" id="IPR004383">
    <property type="entry name" value="rRNA_lsu_MTrfase_RlmN/Cfr"/>
</dbReference>
<dbReference type="EMBL" id="PCSD01000096">
    <property type="protein sequence ID" value="PIP33501.1"/>
    <property type="molecule type" value="Genomic_DNA"/>
</dbReference>
<keyword evidence="11" id="KW-0411">Iron-sulfur</keyword>
<evidence type="ECO:0000256" key="9">
    <source>
        <dbReference type="ARBA" id="ARBA00022723"/>
    </source>
</evidence>
<keyword evidence="10" id="KW-0408">Iron</keyword>
<feature type="domain" description="Radical SAM core" evidence="12">
    <location>
        <begin position="88"/>
        <end position="321"/>
    </location>
</feature>
<dbReference type="InterPro" id="IPR058240">
    <property type="entry name" value="rSAM_sf"/>
</dbReference>
<dbReference type="Gene3D" id="3.20.20.70">
    <property type="entry name" value="Aldolase class I"/>
    <property type="match status" value="1"/>
</dbReference>
<evidence type="ECO:0000259" key="12">
    <source>
        <dbReference type="PROSITE" id="PS51918"/>
    </source>
</evidence>
<accession>A0A2G9ZK70</accession>
<keyword evidence="5" id="KW-0698">rRNA processing</keyword>
<evidence type="ECO:0000256" key="5">
    <source>
        <dbReference type="ARBA" id="ARBA00022552"/>
    </source>
</evidence>
<gene>
    <name evidence="13" type="primary">rlmN</name>
    <name evidence="13" type="ORF">COX22_04030</name>
</gene>
<dbReference type="GO" id="GO:0005737">
    <property type="term" value="C:cytoplasm"/>
    <property type="evidence" value="ECO:0007669"/>
    <property type="project" value="UniProtKB-SubCell"/>
</dbReference>
<dbReference type="AlphaFoldDB" id="A0A2G9ZK70"/>
<evidence type="ECO:0000256" key="6">
    <source>
        <dbReference type="ARBA" id="ARBA00022603"/>
    </source>
</evidence>
<dbReference type="PROSITE" id="PS51918">
    <property type="entry name" value="RADICAL_SAM"/>
    <property type="match status" value="1"/>
</dbReference>
<dbReference type="SFLD" id="SFLDF00275">
    <property type="entry name" value="adenosine_C2_methyltransferase"/>
    <property type="match status" value="1"/>
</dbReference>
<evidence type="ECO:0000256" key="2">
    <source>
        <dbReference type="ARBA" id="ARBA00004496"/>
    </source>
</evidence>
<keyword evidence="3" id="KW-0004">4Fe-4S</keyword>
<dbReference type="InterPro" id="IPR027492">
    <property type="entry name" value="RNA_MTrfase_RlmN"/>
</dbReference>
<comment type="caution">
    <text evidence="13">The sequence shown here is derived from an EMBL/GenBank/DDBJ whole genome shotgun (WGS) entry which is preliminary data.</text>
</comment>
<dbReference type="SUPFAM" id="SSF102114">
    <property type="entry name" value="Radical SAM enzymes"/>
    <property type="match status" value="1"/>
</dbReference>
<keyword evidence="9" id="KW-0479">Metal-binding</keyword>
<dbReference type="SFLD" id="SFLDG01062">
    <property type="entry name" value="methyltransferase_(Class_A)"/>
    <property type="match status" value="1"/>
</dbReference>
<keyword evidence="6 13" id="KW-0489">Methyltransferase</keyword>
<evidence type="ECO:0000256" key="11">
    <source>
        <dbReference type="ARBA" id="ARBA00023014"/>
    </source>
</evidence>
<evidence type="ECO:0000256" key="4">
    <source>
        <dbReference type="ARBA" id="ARBA00022490"/>
    </source>
</evidence>
<dbReference type="GO" id="GO:0008173">
    <property type="term" value="F:RNA methyltransferase activity"/>
    <property type="evidence" value="ECO:0007669"/>
    <property type="project" value="InterPro"/>
</dbReference>
<evidence type="ECO:0000256" key="8">
    <source>
        <dbReference type="ARBA" id="ARBA00022691"/>
    </source>
</evidence>
<keyword evidence="7 13" id="KW-0808">Transferase</keyword>
<dbReference type="FunFam" id="3.20.20.70:FF:000014">
    <property type="entry name" value="Probable dual-specificity RNA methyltransferase RlmN"/>
    <property type="match status" value="1"/>
</dbReference>
<protein>
    <submittedName>
        <fullName evidence="13">23S rRNA (Adenine(2503)-C(2))-methyltransferase RlmN</fullName>
    </submittedName>
</protein>
<comment type="subcellular location">
    <subcellularLocation>
        <location evidence="2">Cytoplasm</location>
    </subcellularLocation>
</comment>
<dbReference type="InterPro" id="IPR007197">
    <property type="entry name" value="rSAM"/>
</dbReference>
<evidence type="ECO:0000256" key="3">
    <source>
        <dbReference type="ARBA" id="ARBA00022485"/>
    </source>
</evidence>
<keyword evidence="8" id="KW-0949">S-adenosyl-L-methionine</keyword>
<dbReference type="CDD" id="cd01335">
    <property type="entry name" value="Radical_SAM"/>
    <property type="match status" value="1"/>
</dbReference>
<comment type="cofactor">
    <cofactor evidence="1">
        <name>[4Fe-4S] cluster</name>
        <dbReference type="ChEBI" id="CHEBI:49883"/>
    </cofactor>
</comment>
<dbReference type="SFLD" id="SFLDS00029">
    <property type="entry name" value="Radical_SAM"/>
    <property type="match status" value="1"/>
</dbReference>
<dbReference type="GO" id="GO:0070475">
    <property type="term" value="P:rRNA base methylation"/>
    <property type="evidence" value="ECO:0007669"/>
    <property type="project" value="InterPro"/>
</dbReference>
<sequence>MDYQKIKKILSAEPSFRRRQAEKIIFRDLLADWQAATVLPKILRDRLAVECPLGINTHLSASPDQRTAKALITFLDGSAVETVLMSHQDGRRTACLSAQIGCPLACRICATGQMGFKRNLTAEEMLEQALFWARRLKEKKERLTNIVFMGMGEPFLNYEAVLAAVRKLNDPDGLNIGARHISISTAGLPDGIRRLAKEKLQINLAVSIHAPDDRLRSELMPINKKFNLRSVLAAAEYYLSKTGRRLMIEYTLIKAVNDQPAQAEALAELFDGWPRALIFFNLSAYNPSAGFQPADPDAIRQFAAVLRRRGLSVTKRYRFGRGEKAACGQLAGASARLKKNKP</sequence>
<proteinExistence type="predicted"/>
<evidence type="ECO:0000256" key="1">
    <source>
        <dbReference type="ARBA" id="ARBA00001966"/>
    </source>
</evidence>
<dbReference type="GO" id="GO:0051539">
    <property type="term" value="F:4 iron, 4 sulfur cluster binding"/>
    <property type="evidence" value="ECO:0007669"/>
    <property type="project" value="UniProtKB-KW"/>
</dbReference>